<comment type="caution">
    <text evidence="1">The sequence shown here is derived from an EMBL/GenBank/DDBJ whole genome shotgun (WGS) entry which is preliminary data.</text>
</comment>
<proteinExistence type="predicted"/>
<reference evidence="1 2" key="1">
    <citation type="submission" date="2023-07" db="EMBL/GenBank/DDBJ databases">
        <title>Genomic Encyclopedia of Type Strains, Phase IV (KMG-IV): sequencing the most valuable type-strain genomes for metagenomic binning, comparative biology and taxonomic classification.</title>
        <authorList>
            <person name="Goeker M."/>
        </authorList>
    </citation>
    <scope>NUCLEOTIDE SEQUENCE [LARGE SCALE GENOMIC DNA]</scope>
    <source>
        <strain evidence="1 2">DSM 9768</strain>
    </source>
</reference>
<gene>
    <name evidence="1" type="ORF">J2S74_005214</name>
</gene>
<accession>A0ABU0A2N9</accession>
<name>A0ABU0A2N9_9BACI</name>
<evidence type="ECO:0000313" key="2">
    <source>
        <dbReference type="Proteomes" id="UP001230005"/>
    </source>
</evidence>
<protein>
    <submittedName>
        <fullName evidence="1">Uncharacterized protein</fullName>
    </submittedName>
</protein>
<organism evidence="1 2">
    <name type="scientific">Evansella vedderi</name>
    <dbReference type="NCBI Taxonomy" id="38282"/>
    <lineage>
        <taxon>Bacteria</taxon>
        <taxon>Bacillati</taxon>
        <taxon>Bacillota</taxon>
        <taxon>Bacilli</taxon>
        <taxon>Bacillales</taxon>
        <taxon>Bacillaceae</taxon>
        <taxon>Evansella</taxon>
    </lineage>
</organism>
<dbReference type="EMBL" id="JAUSUG010000033">
    <property type="protein sequence ID" value="MDQ0257752.1"/>
    <property type="molecule type" value="Genomic_DNA"/>
</dbReference>
<keyword evidence="2" id="KW-1185">Reference proteome</keyword>
<evidence type="ECO:0000313" key="1">
    <source>
        <dbReference type="EMBL" id="MDQ0257752.1"/>
    </source>
</evidence>
<dbReference type="Proteomes" id="UP001230005">
    <property type="component" value="Unassembled WGS sequence"/>
</dbReference>
<sequence>MKIIKKGQTDPIYSAYTSRAFESMKLLVQSTEPNSGW</sequence>